<keyword evidence="1 2" id="KW-0728">SH3 domain</keyword>
<dbReference type="CDD" id="cd11854">
    <property type="entry name" value="SH3_Fus1p"/>
    <property type="match status" value="1"/>
</dbReference>
<accession>A0A8H6XCC1</accession>
<evidence type="ECO:0000259" key="4">
    <source>
        <dbReference type="PROSITE" id="PS50002"/>
    </source>
</evidence>
<protein>
    <recommendedName>
        <fullName evidence="4">SH3 domain-containing protein</fullName>
    </recommendedName>
</protein>
<evidence type="ECO:0000313" key="6">
    <source>
        <dbReference type="Proteomes" id="UP000620124"/>
    </source>
</evidence>
<feature type="compositionally biased region" description="Pro residues" evidence="3">
    <location>
        <begin position="54"/>
        <end position="70"/>
    </location>
</feature>
<name>A0A8H6XCC1_9AGAR</name>
<organism evidence="5 6">
    <name type="scientific">Mycena venus</name>
    <dbReference type="NCBI Taxonomy" id="2733690"/>
    <lineage>
        <taxon>Eukaryota</taxon>
        <taxon>Fungi</taxon>
        <taxon>Dikarya</taxon>
        <taxon>Basidiomycota</taxon>
        <taxon>Agaricomycotina</taxon>
        <taxon>Agaricomycetes</taxon>
        <taxon>Agaricomycetidae</taxon>
        <taxon>Agaricales</taxon>
        <taxon>Marasmiineae</taxon>
        <taxon>Mycenaceae</taxon>
        <taxon>Mycena</taxon>
    </lineage>
</organism>
<comment type="caution">
    <text evidence="5">The sequence shown here is derived from an EMBL/GenBank/DDBJ whole genome shotgun (WGS) entry which is preliminary data.</text>
</comment>
<evidence type="ECO:0000313" key="5">
    <source>
        <dbReference type="EMBL" id="KAF7337864.1"/>
    </source>
</evidence>
<evidence type="ECO:0000256" key="2">
    <source>
        <dbReference type="PROSITE-ProRule" id="PRU00192"/>
    </source>
</evidence>
<keyword evidence="6" id="KW-1185">Reference proteome</keyword>
<reference evidence="5" key="1">
    <citation type="submission" date="2020-05" db="EMBL/GenBank/DDBJ databases">
        <title>Mycena genomes resolve the evolution of fungal bioluminescence.</title>
        <authorList>
            <person name="Tsai I.J."/>
        </authorList>
    </citation>
    <scope>NUCLEOTIDE SEQUENCE</scope>
    <source>
        <strain evidence="5">CCC161011</strain>
    </source>
</reference>
<dbReference type="SUPFAM" id="SSF50044">
    <property type="entry name" value="SH3-domain"/>
    <property type="match status" value="1"/>
</dbReference>
<dbReference type="OrthoDB" id="5340910at2759"/>
<feature type="region of interest" description="Disordered" evidence="3">
    <location>
        <begin position="1"/>
        <end position="80"/>
    </location>
</feature>
<dbReference type="InterPro" id="IPR035521">
    <property type="entry name" value="Fus1_SH3"/>
</dbReference>
<dbReference type="SMART" id="SM00326">
    <property type="entry name" value="SH3"/>
    <property type="match status" value="1"/>
</dbReference>
<evidence type="ECO:0000256" key="1">
    <source>
        <dbReference type="ARBA" id="ARBA00022443"/>
    </source>
</evidence>
<dbReference type="EMBL" id="JACAZI010000021">
    <property type="protein sequence ID" value="KAF7337864.1"/>
    <property type="molecule type" value="Genomic_DNA"/>
</dbReference>
<dbReference type="InterPro" id="IPR001452">
    <property type="entry name" value="SH3_domain"/>
</dbReference>
<dbReference type="Gene3D" id="2.30.30.40">
    <property type="entry name" value="SH3 Domains"/>
    <property type="match status" value="1"/>
</dbReference>
<dbReference type="Pfam" id="PF14604">
    <property type="entry name" value="SH3_9"/>
    <property type="match status" value="1"/>
</dbReference>
<dbReference type="Proteomes" id="UP000620124">
    <property type="component" value="Unassembled WGS sequence"/>
</dbReference>
<sequence length="170" mass="18630">MVANGEPGKASSPSSFASQIPLPPSPPHHSTIPPTPPTPPAKKKLNPFSREIPPAKPVPSELPPPMPLPSPARSASFAQHQSAHFAEMETVDEENPIPRLMTVINSFIPSLEDELPIQIGDTLRLIEEYQDGWALVQRIGRIDAPKGVVPRSCMTDRERVMPSFTPNRRL</sequence>
<dbReference type="AlphaFoldDB" id="A0A8H6XCC1"/>
<proteinExistence type="predicted"/>
<feature type="domain" description="SH3" evidence="4">
    <location>
        <begin position="96"/>
        <end position="159"/>
    </location>
</feature>
<dbReference type="InterPro" id="IPR036028">
    <property type="entry name" value="SH3-like_dom_sf"/>
</dbReference>
<evidence type="ECO:0000256" key="3">
    <source>
        <dbReference type="SAM" id="MobiDB-lite"/>
    </source>
</evidence>
<feature type="compositionally biased region" description="Pro residues" evidence="3">
    <location>
        <begin position="21"/>
        <end position="40"/>
    </location>
</feature>
<dbReference type="PROSITE" id="PS50002">
    <property type="entry name" value="SH3"/>
    <property type="match status" value="1"/>
</dbReference>
<gene>
    <name evidence="5" type="ORF">MVEN_02009400</name>
</gene>